<dbReference type="EMBL" id="GL833165">
    <property type="protein sequence ID" value="EGB03649.1"/>
    <property type="molecule type" value="Genomic_DNA"/>
</dbReference>
<proteinExistence type="predicted"/>
<dbReference type="InParanoid" id="F0YMM5"/>
<feature type="compositionally biased region" description="Low complexity" evidence="1">
    <location>
        <begin position="124"/>
        <end position="136"/>
    </location>
</feature>
<dbReference type="AlphaFoldDB" id="F0YMM5"/>
<evidence type="ECO:0000256" key="1">
    <source>
        <dbReference type="SAM" id="MobiDB-lite"/>
    </source>
</evidence>
<name>F0YMM5_AURAN</name>
<evidence type="ECO:0000313" key="3">
    <source>
        <dbReference type="Proteomes" id="UP000002729"/>
    </source>
</evidence>
<reference evidence="2 3" key="1">
    <citation type="journal article" date="2011" name="Proc. Natl. Acad. Sci. U.S.A.">
        <title>Niche of harmful alga Aureococcus anophagefferens revealed through ecogenomics.</title>
        <authorList>
            <person name="Gobler C.J."/>
            <person name="Berry D.L."/>
            <person name="Dyhrman S.T."/>
            <person name="Wilhelm S.W."/>
            <person name="Salamov A."/>
            <person name="Lobanov A.V."/>
            <person name="Zhang Y."/>
            <person name="Collier J.L."/>
            <person name="Wurch L.L."/>
            <person name="Kustka A.B."/>
            <person name="Dill B.D."/>
            <person name="Shah M."/>
            <person name="VerBerkmoes N.C."/>
            <person name="Kuo A."/>
            <person name="Terry A."/>
            <person name="Pangilinan J."/>
            <person name="Lindquist E.A."/>
            <person name="Lucas S."/>
            <person name="Paulsen I.T."/>
            <person name="Hattenrath-Lehmann T.K."/>
            <person name="Talmage S.C."/>
            <person name="Walker E.A."/>
            <person name="Koch F."/>
            <person name="Burson A.M."/>
            <person name="Marcoval M.A."/>
            <person name="Tang Y.Z."/>
            <person name="Lecleir G.R."/>
            <person name="Coyne K.J."/>
            <person name="Berg G.M."/>
            <person name="Bertrand E.M."/>
            <person name="Saito M.A."/>
            <person name="Gladyshev V.N."/>
            <person name="Grigoriev I.V."/>
        </authorList>
    </citation>
    <scope>NUCLEOTIDE SEQUENCE [LARGE SCALE GENOMIC DNA]</scope>
    <source>
        <strain evidence="3">CCMP 1984</strain>
    </source>
</reference>
<sequence length="214" mass="23446">MVLGLHSLDTARFVVSLGNTIFSLLTMPLLQRRWRMHGPVDIGMGYGFIVTAGTDSFGKGHEQDKYTIINGAEMLPASSLPVPPVKASRTLVNELRAVQVTAISLRDGVEDKTKWRAPTQIAADESNSSDSDSSVDCNQGGESSPLSLNYSTLSIAVRNFIDAVVQMPLRLFTISNGTHTSGSNAIFHVGWFLERQKQDIGFYTSLFSTKTREF</sequence>
<dbReference type="KEGG" id="aaf:AURANDRAFT_67858"/>
<protein>
    <submittedName>
        <fullName evidence="2">Uncharacterized protein</fullName>
    </submittedName>
</protein>
<dbReference type="GeneID" id="20226465"/>
<organism evidence="3">
    <name type="scientific">Aureococcus anophagefferens</name>
    <name type="common">Harmful bloom alga</name>
    <dbReference type="NCBI Taxonomy" id="44056"/>
    <lineage>
        <taxon>Eukaryota</taxon>
        <taxon>Sar</taxon>
        <taxon>Stramenopiles</taxon>
        <taxon>Ochrophyta</taxon>
        <taxon>Pelagophyceae</taxon>
        <taxon>Pelagomonadales</taxon>
        <taxon>Pelagomonadaceae</taxon>
        <taxon>Aureococcus</taxon>
    </lineage>
</organism>
<accession>F0YMM5</accession>
<dbReference type="RefSeq" id="XP_009041651.1">
    <property type="nucleotide sequence ID" value="XM_009043403.1"/>
</dbReference>
<gene>
    <name evidence="2" type="ORF">AURANDRAFT_67858</name>
</gene>
<evidence type="ECO:0000313" key="2">
    <source>
        <dbReference type="EMBL" id="EGB03649.1"/>
    </source>
</evidence>
<dbReference type="Proteomes" id="UP000002729">
    <property type="component" value="Unassembled WGS sequence"/>
</dbReference>
<feature type="region of interest" description="Disordered" evidence="1">
    <location>
        <begin position="119"/>
        <end position="143"/>
    </location>
</feature>
<keyword evidence="3" id="KW-1185">Reference proteome</keyword>